<keyword evidence="4" id="KW-0808">Transferase</keyword>
<dbReference type="GO" id="GO:0031210">
    <property type="term" value="F:phosphatidylcholine binding"/>
    <property type="evidence" value="ECO:0007669"/>
    <property type="project" value="TreeGrafter"/>
</dbReference>
<dbReference type="InterPro" id="IPR041723">
    <property type="entry name" value="CCT"/>
</dbReference>
<dbReference type="AlphaFoldDB" id="A0A4P9Y191"/>
<dbReference type="EC" id="2.7.7.15" evidence="10"/>
<evidence type="ECO:0000259" key="11">
    <source>
        <dbReference type="Pfam" id="PF01467"/>
    </source>
</evidence>
<evidence type="ECO:0000256" key="5">
    <source>
        <dbReference type="ARBA" id="ARBA00022695"/>
    </source>
</evidence>
<dbReference type="InterPro" id="IPR045049">
    <property type="entry name" value="Pcy1-like"/>
</dbReference>
<evidence type="ECO:0000256" key="2">
    <source>
        <dbReference type="ARBA" id="ARBA00010101"/>
    </source>
</evidence>
<dbReference type="GO" id="GO:0004105">
    <property type="term" value="F:choline-phosphate cytidylyltransferase activity"/>
    <property type="evidence" value="ECO:0007669"/>
    <property type="project" value="UniProtKB-EC"/>
</dbReference>
<evidence type="ECO:0000256" key="6">
    <source>
        <dbReference type="ARBA" id="ARBA00023098"/>
    </source>
</evidence>
<evidence type="ECO:0000256" key="4">
    <source>
        <dbReference type="ARBA" id="ARBA00022679"/>
    </source>
</evidence>
<keyword evidence="3" id="KW-0444">Lipid biosynthesis</keyword>
<dbReference type="InterPro" id="IPR004821">
    <property type="entry name" value="Cyt_trans-like"/>
</dbReference>
<keyword evidence="13" id="KW-1185">Reference proteome</keyword>
<evidence type="ECO:0000256" key="7">
    <source>
        <dbReference type="ARBA" id="ARBA00023209"/>
    </source>
</evidence>
<comment type="pathway">
    <text evidence="9">Phospholipid metabolism; phosphatidylcholine biosynthesis; phosphatidylcholine from phosphocholine: step 1/2.</text>
</comment>
<reference evidence="13" key="1">
    <citation type="journal article" date="2018" name="Nat. Microbiol.">
        <title>Leveraging single-cell genomics to expand the fungal tree of life.</title>
        <authorList>
            <person name="Ahrendt S.R."/>
            <person name="Quandt C.A."/>
            <person name="Ciobanu D."/>
            <person name="Clum A."/>
            <person name="Salamov A."/>
            <person name="Andreopoulos B."/>
            <person name="Cheng J.F."/>
            <person name="Woyke T."/>
            <person name="Pelin A."/>
            <person name="Henrissat B."/>
            <person name="Reynolds N.K."/>
            <person name="Benny G.L."/>
            <person name="Smith M.E."/>
            <person name="James T.Y."/>
            <person name="Grigoriev I.V."/>
        </authorList>
    </citation>
    <scope>NUCLEOTIDE SEQUENCE [LARGE SCALE GENOMIC DNA]</scope>
</reference>
<dbReference type="Pfam" id="PF01467">
    <property type="entry name" value="CTP_transf_like"/>
    <property type="match status" value="1"/>
</dbReference>
<evidence type="ECO:0000256" key="9">
    <source>
        <dbReference type="ARBA" id="ARBA00025706"/>
    </source>
</evidence>
<dbReference type="OrthoDB" id="17102at2759"/>
<evidence type="ECO:0000256" key="3">
    <source>
        <dbReference type="ARBA" id="ARBA00022516"/>
    </source>
</evidence>
<feature type="non-terminal residue" evidence="12">
    <location>
        <position position="1"/>
    </location>
</feature>
<dbReference type="SUPFAM" id="SSF52374">
    <property type="entry name" value="Nucleotidylyl transferase"/>
    <property type="match status" value="1"/>
</dbReference>
<keyword evidence="6" id="KW-0443">Lipid metabolism</keyword>
<dbReference type="EMBL" id="KZ988296">
    <property type="protein sequence ID" value="RKP12537.1"/>
    <property type="molecule type" value="Genomic_DNA"/>
</dbReference>
<feature type="domain" description="Cytidyltransferase-like" evidence="11">
    <location>
        <begin position="15"/>
        <end position="143"/>
    </location>
</feature>
<evidence type="ECO:0000313" key="12">
    <source>
        <dbReference type="EMBL" id="RKP12537.1"/>
    </source>
</evidence>
<dbReference type="CDD" id="cd02174">
    <property type="entry name" value="CCT"/>
    <property type="match status" value="1"/>
</dbReference>
<keyword evidence="7" id="KW-0594">Phospholipid biosynthesis</keyword>
<keyword evidence="8" id="KW-1208">Phospholipid metabolism</keyword>
<dbReference type="PANTHER" id="PTHR10739">
    <property type="entry name" value="CYTIDYLYLTRANSFERASE"/>
    <property type="match status" value="1"/>
</dbReference>
<dbReference type="FunFam" id="3.40.50.620:FF:000016">
    <property type="entry name" value="Putative choline-phosphate cytidylyltransferase B"/>
    <property type="match status" value="1"/>
</dbReference>
<dbReference type="PANTHER" id="PTHR10739:SF13">
    <property type="entry name" value="CHOLINE-PHOSPHATE CYTIDYLYLTRANSFERASE"/>
    <property type="match status" value="1"/>
</dbReference>
<dbReference type="NCBIfam" id="TIGR00125">
    <property type="entry name" value="cyt_tran_rel"/>
    <property type="match status" value="1"/>
</dbReference>
<evidence type="ECO:0000313" key="13">
    <source>
        <dbReference type="Proteomes" id="UP000267251"/>
    </source>
</evidence>
<keyword evidence="5" id="KW-0548">Nucleotidyltransferase</keyword>
<evidence type="ECO:0000256" key="10">
    <source>
        <dbReference type="ARBA" id="ARBA00026101"/>
    </source>
</evidence>
<dbReference type="GO" id="GO:0005635">
    <property type="term" value="C:nuclear envelope"/>
    <property type="evidence" value="ECO:0007669"/>
    <property type="project" value="TreeGrafter"/>
</dbReference>
<evidence type="ECO:0000256" key="1">
    <source>
        <dbReference type="ARBA" id="ARBA00005189"/>
    </source>
</evidence>
<gene>
    <name evidence="12" type="ORF">BJ684DRAFT_329</name>
</gene>
<dbReference type="InterPro" id="IPR014729">
    <property type="entry name" value="Rossmann-like_a/b/a_fold"/>
</dbReference>
<dbReference type="Gene3D" id="3.40.50.620">
    <property type="entry name" value="HUPs"/>
    <property type="match status" value="1"/>
</dbReference>
<feature type="non-terminal residue" evidence="12">
    <location>
        <position position="245"/>
    </location>
</feature>
<accession>A0A4P9Y191</accession>
<organism evidence="12 13">
    <name type="scientific">Piptocephalis cylindrospora</name>
    <dbReference type="NCBI Taxonomy" id="1907219"/>
    <lineage>
        <taxon>Eukaryota</taxon>
        <taxon>Fungi</taxon>
        <taxon>Fungi incertae sedis</taxon>
        <taxon>Zoopagomycota</taxon>
        <taxon>Zoopagomycotina</taxon>
        <taxon>Zoopagomycetes</taxon>
        <taxon>Zoopagales</taxon>
        <taxon>Piptocephalidaceae</taxon>
        <taxon>Piptocephalis</taxon>
    </lineage>
</organism>
<evidence type="ECO:0000256" key="8">
    <source>
        <dbReference type="ARBA" id="ARBA00023264"/>
    </source>
</evidence>
<comment type="pathway">
    <text evidence="1">Lipid metabolism.</text>
</comment>
<comment type="similarity">
    <text evidence="2">Belongs to the cytidylyltransferase family.</text>
</comment>
<dbReference type="Proteomes" id="UP000267251">
    <property type="component" value="Unassembled WGS sequence"/>
</dbReference>
<proteinExistence type="inferred from homology"/>
<sequence length="245" mass="28607">FHINTPPTDRPVRVYCDGIYDLFHYGHAKALEQAKKSFPSVHLLVGVCNDELTHEKKGKTVLDGDERAESLRHCRWVDEVIKDAPWVVDQEFLDYHRIDYVAHDDIPYVSVDSDDVYAFVKDQGKFLPTQRTEGVSTSELITRIVRDYDAYLRRNIERGATAKELNISLFKKHEIEVRRNVEEIRESIRKNWSGTRQELTNEWNDVKDGIAQMLRLWDDRSQELIAGFSRKFGVEAVVKRVMSLR</sequence>
<name>A0A4P9Y191_9FUNG</name>
<protein>
    <recommendedName>
        <fullName evidence="10">choline-phosphate cytidylyltransferase</fullName>
        <ecNumber evidence="10">2.7.7.15</ecNumber>
    </recommendedName>
</protein>